<name>A0A923TAX2_9BACT</name>
<dbReference type="InterPro" id="IPR050563">
    <property type="entry name" value="4-hydroxybenzoyl-CoA_TE"/>
</dbReference>
<reference evidence="3" key="1">
    <citation type="submission" date="2020-08" db="EMBL/GenBank/DDBJ databases">
        <title>Lewinella bacteria from marine environments.</title>
        <authorList>
            <person name="Zhong Y."/>
        </authorList>
    </citation>
    <scope>NUCLEOTIDE SEQUENCE</scope>
    <source>
        <strain evidence="3">KCTC 42187</strain>
    </source>
</reference>
<dbReference type="PANTHER" id="PTHR31793">
    <property type="entry name" value="4-HYDROXYBENZOYL-COA THIOESTERASE FAMILY MEMBER"/>
    <property type="match status" value="1"/>
</dbReference>
<dbReference type="Pfam" id="PF13279">
    <property type="entry name" value="4HBT_2"/>
    <property type="match status" value="1"/>
</dbReference>
<evidence type="ECO:0000313" key="4">
    <source>
        <dbReference type="Proteomes" id="UP000650081"/>
    </source>
</evidence>
<dbReference type="EMBL" id="JACSIT010000153">
    <property type="protein sequence ID" value="MBC6996643.1"/>
    <property type="molecule type" value="Genomic_DNA"/>
</dbReference>
<dbReference type="SUPFAM" id="SSF54637">
    <property type="entry name" value="Thioesterase/thiol ester dehydrase-isomerase"/>
    <property type="match status" value="1"/>
</dbReference>
<gene>
    <name evidence="3" type="ORF">H9S92_20900</name>
</gene>
<dbReference type="GO" id="GO:0047617">
    <property type="term" value="F:fatty acyl-CoA hydrolase activity"/>
    <property type="evidence" value="ECO:0007669"/>
    <property type="project" value="TreeGrafter"/>
</dbReference>
<comment type="similarity">
    <text evidence="1">Belongs to the 4-hydroxybenzoyl-CoA thioesterase family.</text>
</comment>
<dbReference type="Proteomes" id="UP000650081">
    <property type="component" value="Unassembled WGS sequence"/>
</dbReference>
<protein>
    <submittedName>
        <fullName evidence="3">Acyl-CoA thioesterase</fullName>
    </submittedName>
</protein>
<keyword evidence="2" id="KW-0378">Hydrolase</keyword>
<dbReference type="InterPro" id="IPR029069">
    <property type="entry name" value="HotDog_dom_sf"/>
</dbReference>
<organism evidence="3 4">
    <name type="scientific">Neolewinella lacunae</name>
    <dbReference type="NCBI Taxonomy" id="1517758"/>
    <lineage>
        <taxon>Bacteria</taxon>
        <taxon>Pseudomonadati</taxon>
        <taxon>Bacteroidota</taxon>
        <taxon>Saprospiria</taxon>
        <taxon>Saprospirales</taxon>
        <taxon>Lewinellaceae</taxon>
        <taxon>Neolewinella</taxon>
    </lineage>
</organism>
<dbReference type="Gene3D" id="3.10.129.10">
    <property type="entry name" value="Hotdog Thioesterase"/>
    <property type="match status" value="1"/>
</dbReference>
<evidence type="ECO:0000256" key="1">
    <source>
        <dbReference type="ARBA" id="ARBA00005953"/>
    </source>
</evidence>
<accession>A0A923TAX2</accession>
<keyword evidence="4" id="KW-1185">Reference proteome</keyword>
<proteinExistence type="inferred from homology"/>
<dbReference type="PANTHER" id="PTHR31793:SF27">
    <property type="entry name" value="NOVEL THIOESTERASE SUPERFAMILY DOMAIN AND SAPOSIN A-TYPE DOMAIN CONTAINING PROTEIN (0610012H03RIK)"/>
    <property type="match status" value="1"/>
</dbReference>
<dbReference type="AlphaFoldDB" id="A0A923TAX2"/>
<sequence>MYAAPRASEDAPQSVLRHVTELEVRFNEVDSYHIVWHGHYVGYLEVGREAFGAKYEIGYQHLLDRGVRAPIVHVDIDYRRSLKYGDKVRIVTEYIEKPQAKICFRYTLTSLDGRTVYCRGNTEQVLQDLDSGRTLPSFPDWHYQWLSRAKKADR</sequence>
<dbReference type="CDD" id="cd00586">
    <property type="entry name" value="4HBT"/>
    <property type="match status" value="1"/>
</dbReference>
<evidence type="ECO:0000256" key="2">
    <source>
        <dbReference type="ARBA" id="ARBA00022801"/>
    </source>
</evidence>
<comment type="caution">
    <text evidence="3">The sequence shown here is derived from an EMBL/GenBank/DDBJ whole genome shotgun (WGS) entry which is preliminary data.</text>
</comment>
<evidence type="ECO:0000313" key="3">
    <source>
        <dbReference type="EMBL" id="MBC6996643.1"/>
    </source>
</evidence>